<gene>
    <name evidence="1" type="ORF">SAMEA4412673_01176</name>
</gene>
<dbReference type="Proteomes" id="UP000215355">
    <property type="component" value="Chromosome 1"/>
</dbReference>
<dbReference type="KEGG" id="smiz:4412673_01176"/>
<reference evidence="1 2" key="1">
    <citation type="submission" date="2017-06" db="EMBL/GenBank/DDBJ databases">
        <authorList>
            <consortium name="Pathogen Informatics"/>
        </authorList>
    </citation>
    <scope>NUCLEOTIDE SEQUENCE [LARGE SCALE GENOMIC DNA]</scope>
    <source>
        <strain evidence="1 2">NCTC12149</strain>
    </source>
</reference>
<organism evidence="1 2">
    <name type="scientific">Sphingobacterium mizutaii</name>
    <dbReference type="NCBI Taxonomy" id="1010"/>
    <lineage>
        <taxon>Bacteria</taxon>
        <taxon>Pseudomonadati</taxon>
        <taxon>Bacteroidota</taxon>
        <taxon>Sphingobacteriia</taxon>
        <taxon>Sphingobacteriales</taxon>
        <taxon>Sphingobacteriaceae</taxon>
        <taxon>Sphingobacterium</taxon>
    </lineage>
</organism>
<dbReference type="EMBL" id="LT906468">
    <property type="protein sequence ID" value="SNV46030.1"/>
    <property type="molecule type" value="Genomic_DNA"/>
</dbReference>
<protein>
    <submittedName>
        <fullName evidence="1">Uncharacterized protein</fullName>
    </submittedName>
</protein>
<evidence type="ECO:0000313" key="1">
    <source>
        <dbReference type="EMBL" id="SNV46030.1"/>
    </source>
</evidence>
<proteinExistence type="predicted"/>
<sequence length="200" mass="22136">MEIMENGKQECLEKRRVKKGYSLMKNYITIVVLLLSITVSSAQERLVKPLNRVNSGVFLTGLSYSREIPIAKRSTVEGSAGISLIYCKDNFGAQLGAELSVDYRFYYNIGSREKKGKNTAGNSGSFVGATAFSDLFPLNKLEQSNNKNFQFGGAIFWGIRQQIKDSGFQVNFLGGPALAMEEHTDNNPSLFISTGISYIF</sequence>
<dbReference type="AlphaFoldDB" id="A0AAJ4XAW9"/>
<accession>A0AAJ4XAW9</accession>
<evidence type="ECO:0000313" key="2">
    <source>
        <dbReference type="Proteomes" id="UP000215355"/>
    </source>
</evidence>
<name>A0AAJ4XAW9_9SPHI</name>